<keyword evidence="2" id="KW-1185">Reference proteome</keyword>
<accession>A0A4Y2FKY8</accession>
<reference evidence="1 2" key="1">
    <citation type="journal article" date="2019" name="Sci. Rep.">
        <title>Orb-weaving spider Araneus ventricosus genome elucidates the spidroin gene catalogue.</title>
        <authorList>
            <person name="Kono N."/>
            <person name="Nakamura H."/>
            <person name="Ohtoshi R."/>
            <person name="Moran D.A.P."/>
            <person name="Shinohara A."/>
            <person name="Yoshida Y."/>
            <person name="Fujiwara M."/>
            <person name="Mori M."/>
            <person name="Tomita M."/>
            <person name="Arakawa K."/>
        </authorList>
    </citation>
    <scope>NUCLEOTIDE SEQUENCE [LARGE SCALE GENOMIC DNA]</scope>
</reference>
<gene>
    <name evidence="1" type="primary">tyw5_2</name>
    <name evidence="1" type="ORF">AVEN_183106_1</name>
</gene>
<comment type="caution">
    <text evidence="1">The sequence shown here is derived from an EMBL/GenBank/DDBJ whole genome shotgun (WGS) entry which is preliminary data.</text>
</comment>
<proteinExistence type="predicted"/>
<evidence type="ECO:0000313" key="2">
    <source>
        <dbReference type="Proteomes" id="UP000499080"/>
    </source>
</evidence>
<dbReference type="Gene3D" id="6.10.140.1470">
    <property type="match status" value="1"/>
</dbReference>
<dbReference type="OrthoDB" id="47172at2759"/>
<evidence type="ECO:0000313" key="1">
    <source>
        <dbReference type="EMBL" id="GBM41019.1"/>
    </source>
</evidence>
<name>A0A4Y2FKY8_ARAVE</name>
<dbReference type="Proteomes" id="UP000499080">
    <property type="component" value="Unassembled WGS sequence"/>
</dbReference>
<sequence>MHYFSFTAFWFHNMKYLNFGIAVNVFWKELDPSFYDKKDPYGNKDLLPAQQAFASLDRALTVLSKLPKGYKEFYYLRLIAQIEKKMEA</sequence>
<dbReference type="AlphaFoldDB" id="A0A4Y2FKY8"/>
<protein>
    <submittedName>
        <fullName evidence="1">tRNA wybutosine-synthesizing protein 5</fullName>
    </submittedName>
</protein>
<dbReference type="EMBL" id="BGPR01174108">
    <property type="protein sequence ID" value="GBM41019.1"/>
    <property type="molecule type" value="Genomic_DNA"/>
</dbReference>
<organism evidence="1 2">
    <name type="scientific">Araneus ventricosus</name>
    <name type="common">Orbweaver spider</name>
    <name type="synonym">Epeira ventricosa</name>
    <dbReference type="NCBI Taxonomy" id="182803"/>
    <lineage>
        <taxon>Eukaryota</taxon>
        <taxon>Metazoa</taxon>
        <taxon>Ecdysozoa</taxon>
        <taxon>Arthropoda</taxon>
        <taxon>Chelicerata</taxon>
        <taxon>Arachnida</taxon>
        <taxon>Araneae</taxon>
        <taxon>Araneomorphae</taxon>
        <taxon>Entelegynae</taxon>
        <taxon>Araneoidea</taxon>
        <taxon>Araneidae</taxon>
        <taxon>Araneus</taxon>
    </lineage>
</organism>